<organism evidence="5 6">
    <name type="scientific">Spirosoma pollinicola</name>
    <dbReference type="NCBI Taxonomy" id="2057025"/>
    <lineage>
        <taxon>Bacteria</taxon>
        <taxon>Pseudomonadati</taxon>
        <taxon>Bacteroidota</taxon>
        <taxon>Cytophagia</taxon>
        <taxon>Cytophagales</taxon>
        <taxon>Cytophagaceae</taxon>
        <taxon>Spirosoma</taxon>
    </lineage>
</organism>
<dbReference type="SUPFAM" id="SSF53067">
    <property type="entry name" value="Actin-like ATPase domain"/>
    <property type="match status" value="2"/>
</dbReference>
<dbReference type="PANTHER" id="PTHR10196:SF57">
    <property type="entry name" value="XYLULOSE KINASE"/>
    <property type="match status" value="1"/>
</dbReference>
<dbReference type="GO" id="GO:0005829">
    <property type="term" value="C:cytosol"/>
    <property type="evidence" value="ECO:0007669"/>
    <property type="project" value="TreeGrafter"/>
</dbReference>
<keyword evidence="2" id="KW-0808">Transferase</keyword>
<evidence type="ECO:0000256" key="2">
    <source>
        <dbReference type="ARBA" id="ARBA00022679"/>
    </source>
</evidence>
<evidence type="ECO:0000256" key="1">
    <source>
        <dbReference type="ARBA" id="ARBA00009156"/>
    </source>
</evidence>
<evidence type="ECO:0000256" key="3">
    <source>
        <dbReference type="ARBA" id="ARBA00022777"/>
    </source>
</evidence>
<evidence type="ECO:0000259" key="4">
    <source>
        <dbReference type="Pfam" id="PF00370"/>
    </source>
</evidence>
<dbReference type="InterPro" id="IPR018484">
    <property type="entry name" value="FGGY_N"/>
</dbReference>
<dbReference type="PANTHER" id="PTHR10196">
    <property type="entry name" value="SUGAR KINASE"/>
    <property type="match status" value="1"/>
</dbReference>
<dbReference type="GO" id="GO:0004856">
    <property type="term" value="F:D-xylulokinase activity"/>
    <property type="evidence" value="ECO:0007669"/>
    <property type="project" value="TreeGrafter"/>
</dbReference>
<dbReference type="InterPro" id="IPR043129">
    <property type="entry name" value="ATPase_NBD"/>
</dbReference>
<dbReference type="CDD" id="cd07772">
    <property type="entry name" value="ASKHA_NBD_FGGY_NaCK-like"/>
    <property type="match status" value="1"/>
</dbReference>
<keyword evidence="6" id="KW-1185">Reference proteome</keyword>
<keyword evidence="3 5" id="KW-0418">Kinase</keyword>
<evidence type="ECO:0000313" key="6">
    <source>
        <dbReference type="Proteomes" id="UP000232883"/>
    </source>
</evidence>
<dbReference type="Pfam" id="PF00370">
    <property type="entry name" value="FGGY_N"/>
    <property type="match status" value="1"/>
</dbReference>
<dbReference type="OrthoDB" id="9786272at2"/>
<dbReference type="Proteomes" id="UP000232883">
    <property type="component" value="Chromosome"/>
</dbReference>
<dbReference type="GO" id="GO:0005997">
    <property type="term" value="P:xylulose metabolic process"/>
    <property type="evidence" value="ECO:0007669"/>
    <property type="project" value="TreeGrafter"/>
</dbReference>
<dbReference type="EMBL" id="CP025096">
    <property type="protein sequence ID" value="AUD05796.1"/>
    <property type="molecule type" value="Genomic_DNA"/>
</dbReference>
<dbReference type="AlphaFoldDB" id="A0A2K8Z7D0"/>
<protein>
    <submittedName>
        <fullName evidence="5">Carbohydrate kinase</fullName>
    </submittedName>
</protein>
<dbReference type="Gene3D" id="3.30.420.40">
    <property type="match status" value="2"/>
</dbReference>
<comment type="similarity">
    <text evidence="1">Belongs to the FGGY kinase family.</text>
</comment>
<sequence>MPTPAIAIFDIGKTNKKLFLFDEHYRIVWEKSEQFAEITDEDGDSCEDLNRLTNWVKSSLAEVMALPEFSIRAVNFSTYGASMVFIDKAGHSLSPLYNYLKAYPEGLLKQFFDTYGPESAITRQTASPSLSSLNSGLQVYRFKHEQPEVFAKLAFALHLPQYVSQLISDWPVSELTSIGCHTMLWDFDRQTYHEWVKREELDTRLAPIVPSDSARQTSFAGSTVQVGVGLHDSSAALIPYLASFQDPFVLISTGTWCLSMNPFNNSPLTAEELQYDCLNFMHYKGRSVKSSRLFAGYEHEQQIKRLAEQFQVPVDEYIRVQYSPDCIDELRLHAGRVTTQNDAKGKQLLSMQGSLFGQRNLSDFSTYEEAYHQLILDIVAQQLISTNLVLTDTSPNRADVKRIFVDGGFGKNPIYMNLLARAFPNIEVYAASVAQASALGAALATHQHWNSHPLPGDCVELKKYTASVIA</sequence>
<accession>A0A2K8Z7D0</accession>
<evidence type="ECO:0000313" key="5">
    <source>
        <dbReference type="EMBL" id="AUD05796.1"/>
    </source>
</evidence>
<dbReference type="RefSeq" id="WP_100992348.1">
    <property type="nucleotide sequence ID" value="NZ_CP025096.1"/>
</dbReference>
<dbReference type="KEGG" id="spir:CWM47_30500"/>
<proteinExistence type="inferred from homology"/>
<name>A0A2K8Z7D0_9BACT</name>
<feature type="domain" description="Carbohydrate kinase FGGY N-terminal" evidence="4">
    <location>
        <begin position="7"/>
        <end position="193"/>
    </location>
</feature>
<reference evidence="5 6" key="1">
    <citation type="submission" date="2017-11" db="EMBL/GenBank/DDBJ databases">
        <title>Taxonomic description and genome sequences of Spirosoma HA7 sp. nov., isolated from pollen microhabitat of Corylus avellana.</title>
        <authorList>
            <person name="Ambika Manirajan B."/>
            <person name="Suarez C."/>
            <person name="Ratering S."/>
            <person name="Geissler-Plaum R."/>
            <person name="Cardinale M."/>
            <person name="Sylvia S."/>
        </authorList>
    </citation>
    <scope>NUCLEOTIDE SEQUENCE [LARGE SCALE GENOMIC DNA]</scope>
    <source>
        <strain evidence="5 6">HA7</strain>
    </source>
</reference>
<gene>
    <name evidence="5" type="ORF">CWM47_30500</name>
</gene>